<gene>
    <name evidence="1" type="ORF">S03H2_20056</name>
</gene>
<sequence length="127" mass="15567">YLYALNLINEEFRLIPFSKDHFINQIMILYIEGLEQLNDEESLIYKFFKTASGEDRKIAIRNIGTNLIKYQDKEDFEKTKKRLTNLLDYRLREVNTENITNYIEELYGFIYWFRNSIFEEEWTINRL</sequence>
<reference evidence="1" key="1">
    <citation type="journal article" date="2014" name="Front. Microbiol.">
        <title>High frequency of phylogenetically diverse reductive dehalogenase-homologous genes in deep subseafloor sedimentary metagenomes.</title>
        <authorList>
            <person name="Kawai M."/>
            <person name="Futagami T."/>
            <person name="Toyoda A."/>
            <person name="Takaki Y."/>
            <person name="Nishi S."/>
            <person name="Hori S."/>
            <person name="Arai W."/>
            <person name="Tsubouchi T."/>
            <person name="Morono Y."/>
            <person name="Uchiyama I."/>
            <person name="Ito T."/>
            <person name="Fujiyama A."/>
            <person name="Inagaki F."/>
            <person name="Takami H."/>
        </authorList>
    </citation>
    <scope>NUCLEOTIDE SEQUENCE</scope>
    <source>
        <strain evidence="1">Expedition CK06-06</strain>
    </source>
</reference>
<accession>X1FNE4</accession>
<comment type="caution">
    <text evidence="1">The sequence shown here is derived from an EMBL/GenBank/DDBJ whole genome shotgun (WGS) entry which is preliminary data.</text>
</comment>
<name>X1FNE4_9ZZZZ</name>
<evidence type="ECO:0000313" key="1">
    <source>
        <dbReference type="EMBL" id="GAH34015.1"/>
    </source>
</evidence>
<protein>
    <submittedName>
        <fullName evidence="1">Uncharacterized protein</fullName>
    </submittedName>
</protein>
<organism evidence="1">
    <name type="scientific">marine sediment metagenome</name>
    <dbReference type="NCBI Taxonomy" id="412755"/>
    <lineage>
        <taxon>unclassified sequences</taxon>
        <taxon>metagenomes</taxon>
        <taxon>ecological metagenomes</taxon>
    </lineage>
</organism>
<dbReference type="EMBL" id="BARU01010533">
    <property type="protein sequence ID" value="GAH34015.1"/>
    <property type="molecule type" value="Genomic_DNA"/>
</dbReference>
<dbReference type="AlphaFoldDB" id="X1FNE4"/>
<feature type="non-terminal residue" evidence="1">
    <location>
        <position position="1"/>
    </location>
</feature>
<proteinExistence type="predicted"/>